<feature type="transmembrane region" description="Helical" evidence="1">
    <location>
        <begin position="31"/>
        <end position="49"/>
    </location>
</feature>
<organism evidence="2 3">
    <name type="scientific">Candidatus Clostridium stratigraminis</name>
    <dbReference type="NCBI Taxonomy" id="3381661"/>
    <lineage>
        <taxon>Bacteria</taxon>
        <taxon>Bacillati</taxon>
        <taxon>Bacillota</taxon>
        <taxon>Clostridia</taxon>
        <taxon>Eubacteriales</taxon>
        <taxon>Clostridiaceae</taxon>
        <taxon>Clostridium</taxon>
    </lineage>
</organism>
<gene>
    <name evidence="2" type="ORF">ACJDUG_12125</name>
</gene>
<accession>A0ABW8T7N0</accession>
<protein>
    <recommendedName>
        <fullName evidence="4">DUF4131 domain-containing protein</fullName>
    </recommendedName>
</protein>
<sequence>MKKSIIVLLLINVISLVVLNIINFFVFNSIITMYLFNGIFVMLIFLNLYLSNKGSIKTRHIIFNIIFLLIVFFTFYFNLPQFSFIQAQNIILKNEQAKELKLQDKLLVNIKMINSPKYFIGKAYLIYTNDREGEKVYIFNPINGEYHLMK</sequence>
<feature type="transmembrane region" description="Helical" evidence="1">
    <location>
        <begin position="5"/>
        <end position="25"/>
    </location>
</feature>
<feature type="transmembrane region" description="Helical" evidence="1">
    <location>
        <begin position="61"/>
        <end position="79"/>
    </location>
</feature>
<name>A0ABW8T7N0_9CLOT</name>
<comment type="caution">
    <text evidence="2">The sequence shown here is derived from an EMBL/GenBank/DDBJ whole genome shotgun (WGS) entry which is preliminary data.</text>
</comment>
<evidence type="ECO:0000313" key="2">
    <source>
        <dbReference type="EMBL" id="MFL0247718.1"/>
    </source>
</evidence>
<dbReference type="Proteomes" id="UP001623591">
    <property type="component" value="Unassembled WGS sequence"/>
</dbReference>
<keyword evidence="3" id="KW-1185">Reference proteome</keyword>
<reference evidence="2 3" key="1">
    <citation type="submission" date="2024-11" db="EMBL/GenBank/DDBJ databases">
        <authorList>
            <person name="Heng Y.C."/>
            <person name="Lim A.C.H."/>
            <person name="Lee J.K.Y."/>
            <person name="Kittelmann S."/>
        </authorList>
    </citation>
    <scope>NUCLEOTIDE SEQUENCE [LARGE SCALE GENOMIC DNA]</scope>
    <source>
        <strain evidence="2 3">WILCCON 0185</strain>
    </source>
</reference>
<proteinExistence type="predicted"/>
<keyword evidence="1" id="KW-0472">Membrane</keyword>
<evidence type="ECO:0000313" key="3">
    <source>
        <dbReference type="Proteomes" id="UP001623591"/>
    </source>
</evidence>
<evidence type="ECO:0008006" key="4">
    <source>
        <dbReference type="Google" id="ProtNLM"/>
    </source>
</evidence>
<keyword evidence="1" id="KW-1133">Transmembrane helix</keyword>
<dbReference type="RefSeq" id="WP_406770146.1">
    <property type="nucleotide sequence ID" value="NZ_JBJHZZ010000008.1"/>
</dbReference>
<keyword evidence="1" id="KW-0812">Transmembrane</keyword>
<evidence type="ECO:0000256" key="1">
    <source>
        <dbReference type="SAM" id="Phobius"/>
    </source>
</evidence>
<dbReference type="EMBL" id="JBJHZZ010000008">
    <property type="protein sequence ID" value="MFL0247718.1"/>
    <property type="molecule type" value="Genomic_DNA"/>
</dbReference>